<dbReference type="Proteomes" id="UP000801492">
    <property type="component" value="Unassembled WGS sequence"/>
</dbReference>
<name>A0A8K0DCW8_IGNLU</name>
<accession>A0A8K0DCW8</accession>
<proteinExistence type="predicted"/>
<gene>
    <name evidence="1" type="ORF">ILUMI_04938</name>
</gene>
<sequence length="224" mass="25735">MPLRDRGGRYENFGRKTLKLYYVEWGGKEEVREREVVRVLVYSENSYFGMVLVYNNIGSKQKPYSDFVSSRVNGDDAFKKDDEVELKRWIELSNRILYRYDPDSMKTSTSGRYGVDKRVQKSLRDIISLICGNSSKAYPKLSGVPKIQARQYKPSGTSPNFSCIETSRDDFSKSVWYTTQDGLRTTVDIYCGRRDLKMGRIISFGIQNAKVTHCLGIKKSLSPP</sequence>
<organism evidence="1 2">
    <name type="scientific">Ignelater luminosus</name>
    <name type="common">Cucubano</name>
    <name type="synonym">Pyrophorus luminosus</name>
    <dbReference type="NCBI Taxonomy" id="2038154"/>
    <lineage>
        <taxon>Eukaryota</taxon>
        <taxon>Metazoa</taxon>
        <taxon>Ecdysozoa</taxon>
        <taxon>Arthropoda</taxon>
        <taxon>Hexapoda</taxon>
        <taxon>Insecta</taxon>
        <taxon>Pterygota</taxon>
        <taxon>Neoptera</taxon>
        <taxon>Endopterygota</taxon>
        <taxon>Coleoptera</taxon>
        <taxon>Polyphaga</taxon>
        <taxon>Elateriformia</taxon>
        <taxon>Elateroidea</taxon>
        <taxon>Elateridae</taxon>
        <taxon>Agrypninae</taxon>
        <taxon>Pyrophorini</taxon>
        <taxon>Ignelater</taxon>
    </lineage>
</organism>
<keyword evidence="2" id="KW-1185">Reference proteome</keyword>
<reference evidence="1" key="1">
    <citation type="submission" date="2019-08" db="EMBL/GenBank/DDBJ databases">
        <title>The genome of the North American firefly Photinus pyralis.</title>
        <authorList>
            <consortium name="Photinus pyralis genome working group"/>
            <person name="Fallon T.R."/>
            <person name="Sander Lower S.E."/>
            <person name="Weng J.-K."/>
        </authorList>
    </citation>
    <scope>NUCLEOTIDE SEQUENCE</scope>
    <source>
        <strain evidence="1">TRF0915ILg1</strain>
        <tissue evidence="1">Whole body</tissue>
    </source>
</reference>
<dbReference type="AlphaFoldDB" id="A0A8K0DCW8"/>
<evidence type="ECO:0000313" key="1">
    <source>
        <dbReference type="EMBL" id="KAF2901247.1"/>
    </source>
</evidence>
<dbReference type="EMBL" id="VTPC01001756">
    <property type="protein sequence ID" value="KAF2901247.1"/>
    <property type="molecule type" value="Genomic_DNA"/>
</dbReference>
<evidence type="ECO:0000313" key="2">
    <source>
        <dbReference type="Proteomes" id="UP000801492"/>
    </source>
</evidence>
<comment type="caution">
    <text evidence="1">The sequence shown here is derived from an EMBL/GenBank/DDBJ whole genome shotgun (WGS) entry which is preliminary data.</text>
</comment>
<protein>
    <submittedName>
        <fullName evidence="1">Uncharacterized protein</fullName>
    </submittedName>
</protein>